<gene>
    <name evidence="2" type="ORF">mvi_17260</name>
</gene>
<reference evidence="2" key="1">
    <citation type="submission" date="2020-11" db="EMBL/GenBank/DDBJ databases">
        <title>Complete genome sequence of a novel pathogenic Methylobacterium strain isolated from rice in Vietnam.</title>
        <authorList>
            <person name="Lai K."/>
            <person name="Okazaki S."/>
            <person name="Higashi K."/>
            <person name="Mori H."/>
            <person name="Toyoda A."/>
            <person name="Kurokawa K."/>
        </authorList>
    </citation>
    <scope>NUCLEOTIDE SEQUENCE</scope>
    <source>
        <strain evidence="2">VL1</strain>
    </source>
</reference>
<protein>
    <submittedName>
        <fullName evidence="2">Uncharacterized protein</fullName>
    </submittedName>
</protein>
<dbReference type="EMBL" id="AP024145">
    <property type="protein sequence ID" value="BCM83265.1"/>
    <property type="molecule type" value="Genomic_DNA"/>
</dbReference>
<proteinExistence type="predicted"/>
<evidence type="ECO:0000256" key="1">
    <source>
        <dbReference type="SAM" id="MobiDB-lite"/>
    </source>
</evidence>
<dbReference type="KEGG" id="mind:mvi_17260"/>
<dbReference type="AlphaFoldDB" id="A0A8H8WS42"/>
<dbReference type="Proteomes" id="UP000663508">
    <property type="component" value="Chromosome"/>
</dbReference>
<organism evidence="2 3">
    <name type="scientific">Methylobacterium indicum</name>
    <dbReference type="NCBI Taxonomy" id="1775910"/>
    <lineage>
        <taxon>Bacteria</taxon>
        <taxon>Pseudomonadati</taxon>
        <taxon>Pseudomonadota</taxon>
        <taxon>Alphaproteobacteria</taxon>
        <taxon>Hyphomicrobiales</taxon>
        <taxon>Methylobacteriaceae</taxon>
        <taxon>Methylobacterium</taxon>
    </lineage>
</organism>
<sequence length="103" mass="11087">MPNDAHVRLDDACGHHVVPGLRMPQDRLIGIPRRFQRTGRNASAEAGDEMPARPDGGLPSPAFRPLPSVPCLARLSERNQSRQVIRIGRSEAFTAGAASIAPV</sequence>
<accession>A0A8H8WS42</accession>
<name>A0A8H8WS42_9HYPH</name>
<feature type="region of interest" description="Disordered" evidence="1">
    <location>
        <begin position="36"/>
        <end position="64"/>
    </location>
</feature>
<evidence type="ECO:0000313" key="3">
    <source>
        <dbReference type="Proteomes" id="UP000663508"/>
    </source>
</evidence>
<evidence type="ECO:0000313" key="2">
    <source>
        <dbReference type="EMBL" id="BCM83265.1"/>
    </source>
</evidence>